<dbReference type="Proteomes" id="UP000002297">
    <property type="component" value="Chromosome"/>
</dbReference>
<protein>
    <recommendedName>
        <fullName evidence="3">DUF4286 domain-containing protein</fullName>
    </recommendedName>
</protein>
<evidence type="ECO:0000313" key="1">
    <source>
        <dbReference type="EMBL" id="EAP87842.1"/>
    </source>
</evidence>
<organism evidence="1 2">
    <name type="scientific">Croceibacter atlanticus (strain ATCC BAA-628 / JCM 21780 / CIP 108009 / IAM 15332 / KCTC 12090 / HTCC2559)</name>
    <dbReference type="NCBI Taxonomy" id="216432"/>
    <lineage>
        <taxon>Bacteria</taxon>
        <taxon>Pseudomonadati</taxon>
        <taxon>Bacteroidota</taxon>
        <taxon>Flavobacteriia</taxon>
        <taxon>Flavobacteriales</taxon>
        <taxon>Flavobacteriaceae</taxon>
        <taxon>Croceibacter</taxon>
    </lineage>
</organism>
<dbReference type="HOGENOM" id="CLU_146735_3_0_10"/>
<dbReference type="KEGG" id="cat:CA2559_03765"/>
<dbReference type="AlphaFoldDB" id="A3U6H5"/>
<evidence type="ECO:0008006" key="3">
    <source>
        <dbReference type="Google" id="ProtNLM"/>
    </source>
</evidence>
<dbReference type="GeneID" id="89452544"/>
<dbReference type="STRING" id="216432.CA2559_03765"/>
<dbReference type="Pfam" id="PF14114">
    <property type="entry name" value="DUF4286"/>
    <property type="match status" value="1"/>
</dbReference>
<proteinExistence type="predicted"/>
<evidence type="ECO:0000313" key="2">
    <source>
        <dbReference type="Proteomes" id="UP000002297"/>
    </source>
</evidence>
<accession>A3U6H5</accession>
<sequence length="107" mass="12679">MIIYNVTTNVEESAHNEWIQWMQKEHIPMMLDTKKFSRAIMSRVLVEEEMGGFTYSVQYFTEDKAMLDRYYSEDADRLRNESKRFAGKFVSFRTEMEVVGEAMAQAK</sequence>
<keyword evidence="2" id="KW-1185">Reference proteome</keyword>
<dbReference type="OrthoDB" id="1121837at2"/>
<gene>
    <name evidence="1" type="ordered locus">CA2559_03765</name>
</gene>
<dbReference type="RefSeq" id="WP_013186518.1">
    <property type="nucleotide sequence ID" value="NC_014230.1"/>
</dbReference>
<dbReference type="EMBL" id="CP002046">
    <property type="protein sequence ID" value="EAP87842.1"/>
    <property type="molecule type" value="Genomic_DNA"/>
</dbReference>
<dbReference type="InterPro" id="IPR025563">
    <property type="entry name" value="DUF4286"/>
</dbReference>
<reference evidence="1 2" key="1">
    <citation type="journal article" date="2010" name="J. Bacteriol.">
        <title>The complete genome sequence of Croceibacter atlanticus HTCC2559T.</title>
        <authorList>
            <person name="Oh H.M."/>
            <person name="Kang I."/>
            <person name="Ferriera S."/>
            <person name="Giovannoni S.J."/>
            <person name="Cho J.C."/>
        </authorList>
    </citation>
    <scope>NUCLEOTIDE SEQUENCE [LARGE SCALE GENOMIC DNA]</scope>
    <source>
        <strain evidence="2">ATCC BAA-628 / HTCC2559 / KCTC 12090</strain>
    </source>
</reference>
<dbReference type="eggNOG" id="ENOG5032RP1">
    <property type="taxonomic scope" value="Bacteria"/>
</dbReference>
<name>A3U6H5_CROAH</name>